<feature type="compositionally biased region" description="Low complexity" evidence="8">
    <location>
        <begin position="750"/>
        <end position="760"/>
    </location>
</feature>
<sequence>MDAAHIFRQGLGTVAPRHGQLLAHSQARKPPSNDDDLSDGDSGQRVAHTLTACCRCRQRKTRCDPTLPRCVPCERSGSVCEYLDTTKGRKINRYYVIKLQDKVRALEAELAQYTEDEQDYPNNNENMVRPGGMIRLNGSDETPRYLGPSSGIAMSRLLMEEAKRFTESSRISDLIPSVRGREQARMQSIQMGGTGARKKSSYPMVSELPAESLPTRHVADKLVDAFIKKAQSFWPVLHEKVFQKDLEAVYQGDNDPYRNFVVRMVIAISLQKLEPQYAGLADSYYVAAMQYVQDVIRPKDLKTLQCLVLIGQYSLLTPTRTPVYYVIGLASRICHQEGLTDESTISTGYNLDPLTIDMRRRLVWAVAAMELGLAHSMGRPSGFAKGEDRLDVGFFATVDDELITENGIQPGPQSGRKLVAIHFYKMRLCQAEIRRMLYEKKRPAPREDTHQWYDHIETRIKEWLDNTPECFPWCKSWFTSRYHQMKVFLYRPTPQVPKPSPRAAKICFESSAFIIKFAHESTQMGAEDITWVFLLALNMALNTLLWATSYPDVRQERTKEEVQELVHMSLEILDQSADRWPGSASASQLYAILSKACLQSYEIRDSSSEPLPTNAFATPLSIVESQASPENFPVTAAGPGQVQPLQYLNAPQFGYVFDSPPESMNNFAFDPNYPPPQPTFRSNSIFQNPATDSNGRRFSYFPPDFTQTNDTVTMDESSPPIITSPEHSLASPPEQFSDSLPTPPESLTPAALAARQNASASPSHGMMQTGPRQIHGHGIASPHNVSPHKPGPQYQQGHQRPVPYNMPPTSHASNPQKPLPPAPSNMAEWFSPQPHLISPYNFSMPTNNFFNDTMAGSANFGHMSTSDGMPSMGPADMPHLNYMAERHGSLTPSQQMELMNVLETQGVGDIDAFLNSANTMAVGRWF</sequence>
<evidence type="ECO:0000259" key="9">
    <source>
        <dbReference type="PROSITE" id="PS50048"/>
    </source>
</evidence>
<dbReference type="GO" id="GO:0005634">
    <property type="term" value="C:nucleus"/>
    <property type="evidence" value="ECO:0007669"/>
    <property type="project" value="UniProtKB-SubCell"/>
</dbReference>
<dbReference type="InterPro" id="IPR001138">
    <property type="entry name" value="Zn2Cys6_DnaBD"/>
</dbReference>
<comment type="subcellular location">
    <subcellularLocation>
        <location evidence="1">Nucleus</location>
    </subcellularLocation>
</comment>
<dbReference type="Gene3D" id="4.10.240.10">
    <property type="entry name" value="Zn(2)-C6 fungal-type DNA-binding domain"/>
    <property type="match status" value="1"/>
</dbReference>
<dbReference type="PANTHER" id="PTHR47782">
    <property type="entry name" value="ZN(II)2CYS6 TRANSCRIPTION FACTOR (EUROFUNG)-RELATED"/>
    <property type="match status" value="1"/>
</dbReference>
<dbReference type="Pfam" id="PF04082">
    <property type="entry name" value="Fungal_trans"/>
    <property type="match status" value="1"/>
</dbReference>
<dbReference type="InterPro" id="IPR036864">
    <property type="entry name" value="Zn2-C6_fun-type_DNA-bd_sf"/>
</dbReference>
<dbReference type="GO" id="GO:0043565">
    <property type="term" value="F:sequence-specific DNA binding"/>
    <property type="evidence" value="ECO:0007669"/>
    <property type="project" value="TreeGrafter"/>
</dbReference>
<gene>
    <name evidence="10" type="ORF">B0I35DRAFT_345385</name>
</gene>
<evidence type="ECO:0000313" key="10">
    <source>
        <dbReference type="EMBL" id="KAH7329337.1"/>
    </source>
</evidence>
<dbReference type="SUPFAM" id="SSF57701">
    <property type="entry name" value="Zn2/Cys6 DNA-binding domain"/>
    <property type="match status" value="1"/>
</dbReference>
<dbReference type="PROSITE" id="PS50048">
    <property type="entry name" value="ZN2_CY6_FUNGAL_2"/>
    <property type="match status" value="1"/>
</dbReference>
<dbReference type="EMBL" id="JAGPNK010000001">
    <property type="protein sequence ID" value="KAH7329337.1"/>
    <property type="molecule type" value="Genomic_DNA"/>
</dbReference>
<feature type="region of interest" description="Disordered" evidence="8">
    <location>
        <begin position="24"/>
        <end position="43"/>
    </location>
</feature>
<feature type="compositionally biased region" description="Polar residues" evidence="8">
    <location>
        <begin position="706"/>
        <end position="716"/>
    </location>
</feature>
<feature type="compositionally biased region" description="Polar residues" evidence="8">
    <location>
        <begin position="807"/>
        <end position="816"/>
    </location>
</feature>
<proteinExistence type="predicted"/>
<evidence type="ECO:0000256" key="1">
    <source>
        <dbReference type="ARBA" id="ARBA00004123"/>
    </source>
</evidence>
<evidence type="ECO:0000256" key="3">
    <source>
        <dbReference type="ARBA" id="ARBA00022833"/>
    </source>
</evidence>
<evidence type="ECO:0000256" key="2">
    <source>
        <dbReference type="ARBA" id="ARBA00022723"/>
    </source>
</evidence>
<dbReference type="SMART" id="SM00906">
    <property type="entry name" value="Fungal_trans"/>
    <property type="match status" value="1"/>
</dbReference>
<dbReference type="CDD" id="cd12148">
    <property type="entry name" value="fungal_TF_MHR"/>
    <property type="match status" value="1"/>
</dbReference>
<evidence type="ECO:0000313" key="11">
    <source>
        <dbReference type="Proteomes" id="UP000813444"/>
    </source>
</evidence>
<dbReference type="OrthoDB" id="5416384at2759"/>
<evidence type="ECO:0000256" key="5">
    <source>
        <dbReference type="ARBA" id="ARBA00023125"/>
    </source>
</evidence>
<dbReference type="GO" id="GO:0008270">
    <property type="term" value="F:zinc ion binding"/>
    <property type="evidence" value="ECO:0007669"/>
    <property type="project" value="InterPro"/>
</dbReference>
<dbReference type="PROSITE" id="PS00463">
    <property type="entry name" value="ZN2_CY6_FUNGAL_1"/>
    <property type="match status" value="1"/>
</dbReference>
<dbReference type="GO" id="GO:0000981">
    <property type="term" value="F:DNA-binding transcription factor activity, RNA polymerase II-specific"/>
    <property type="evidence" value="ECO:0007669"/>
    <property type="project" value="InterPro"/>
</dbReference>
<dbReference type="GO" id="GO:0006351">
    <property type="term" value="P:DNA-templated transcription"/>
    <property type="evidence" value="ECO:0007669"/>
    <property type="project" value="InterPro"/>
</dbReference>
<keyword evidence="11" id="KW-1185">Reference proteome</keyword>
<keyword evidence="6" id="KW-0804">Transcription</keyword>
<dbReference type="InterPro" id="IPR007219">
    <property type="entry name" value="XnlR_reg_dom"/>
</dbReference>
<dbReference type="SMART" id="SM00066">
    <property type="entry name" value="GAL4"/>
    <property type="match status" value="1"/>
</dbReference>
<dbReference type="AlphaFoldDB" id="A0A8K0WX44"/>
<comment type="caution">
    <text evidence="10">The sequence shown here is derived from an EMBL/GenBank/DDBJ whole genome shotgun (WGS) entry which is preliminary data.</text>
</comment>
<protein>
    <submittedName>
        <fullName evidence="10">Fungal-specific transcription factor domain-containing protein</fullName>
    </submittedName>
</protein>
<dbReference type="InterPro" id="IPR052202">
    <property type="entry name" value="Yeast_MetPath_Reg"/>
</dbReference>
<keyword evidence="3" id="KW-0862">Zinc</keyword>
<keyword evidence="4" id="KW-0805">Transcription regulation</keyword>
<feature type="region of interest" description="Disordered" evidence="8">
    <location>
        <begin position="706"/>
        <end position="822"/>
    </location>
</feature>
<dbReference type="CDD" id="cd00067">
    <property type="entry name" value="GAL4"/>
    <property type="match status" value="1"/>
</dbReference>
<evidence type="ECO:0000256" key="8">
    <source>
        <dbReference type="SAM" id="MobiDB-lite"/>
    </source>
</evidence>
<keyword evidence="2" id="KW-0479">Metal-binding</keyword>
<name>A0A8K0WX44_9HYPO</name>
<keyword evidence="5" id="KW-0238">DNA-binding</keyword>
<accession>A0A8K0WX44</accession>
<evidence type="ECO:0000256" key="6">
    <source>
        <dbReference type="ARBA" id="ARBA00023163"/>
    </source>
</evidence>
<dbReference type="Pfam" id="PF00172">
    <property type="entry name" value="Zn_clus"/>
    <property type="match status" value="1"/>
</dbReference>
<evidence type="ECO:0000256" key="7">
    <source>
        <dbReference type="ARBA" id="ARBA00023242"/>
    </source>
</evidence>
<reference evidence="10" key="1">
    <citation type="journal article" date="2021" name="Nat. Commun.">
        <title>Genetic determinants of endophytism in the Arabidopsis root mycobiome.</title>
        <authorList>
            <person name="Mesny F."/>
            <person name="Miyauchi S."/>
            <person name="Thiergart T."/>
            <person name="Pickel B."/>
            <person name="Atanasova L."/>
            <person name="Karlsson M."/>
            <person name="Huettel B."/>
            <person name="Barry K.W."/>
            <person name="Haridas S."/>
            <person name="Chen C."/>
            <person name="Bauer D."/>
            <person name="Andreopoulos W."/>
            <person name="Pangilinan J."/>
            <person name="LaButti K."/>
            <person name="Riley R."/>
            <person name="Lipzen A."/>
            <person name="Clum A."/>
            <person name="Drula E."/>
            <person name="Henrissat B."/>
            <person name="Kohler A."/>
            <person name="Grigoriev I.V."/>
            <person name="Martin F.M."/>
            <person name="Hacquard S."/>
        </authorList>
    </citation>
    <scope>NUCLEOTIDE SEQUENCE</scope>
    <source>
        <strain evidence="10">MPI-CAGE-CH-0235</strain>
    </source>
</reference>
<keyword evidence="7" id="KW-0539">Nucleus</keyword>
<organism evidence="10 11">
    <name type="scientific">Stachybotrys elegans</name>
    <dbReference type="NCBI Taxonomy" id="80388"/>
    <lineage>
        <taxon>Eukaryota</taxon>
        <taxon>Fungi</taxon>
        <taxon>Dikarya</taxon>
        <taxon>Ascomycota</taxon>
        <taxon>Pezizomycotina</taxon>
        <taxon>Sordariomycetes</taxon>
        <taxon>Hypocreomycetidae</taxon>
        <taxon>Hypocreales</taxon>
        <taxon>Stachybotryaceae</taxon>
        <taxon>Stachybotrys</taxon>
    </lineage>
</organism>
<dbReference type="PANTHER" id="PTHR47782:SF8">
    <property type="entry name" value="ZN(II)2CYS6 TRANSCRIPTION FACTOR (EUROFUNG)"/>
    <property type="match status" value="1"/>
</dbReference>
<dbReference type="Proteomes" id="UP000813444">
    <property type="component" value="Unassembled WGS sequence"/>
</dbReference>
<dbReference type="GO" id="GO:0045944">
    <property type="term" value="P:positive regulation of transcription by RNA polymerase II"/>
    <property type="evidence" value="ECO:0007669"/>
    <property type="project" value="TreeGrafter"/>
</dbReference>
<evidence type="ECO:0000256" key="4">
    <source>
        <dbReference type="ARBA" id="ARBA00023015"/>
    </source>
</evidence>
<feature type="domain" description="Zn(2)-C6 fungal-type" evidence="9">
    <location>
        <begin position="52"/>
        <end position="82"/>
    </location>
</feature>